<accession>A0A2W7NQU8</accession>
<dbReference type="NCBIfam" id="TIGR01353">
    <property type="entry name" value="dGTP_triPase"/>
    <property type="match status" value="1"/>
</dbReference>
<dbReference type="NCBIfam" id="NF002326">
    <property type="entry name" value="PRK01286.1-1"/>
    <property type="match status" value="1"/>
</dbReference>
<reference evidence="4" key="1">
    <citation type="submission" date="2018-06" db="EMBL/GenBank/DDBJ databases">
        <title>Genomic Encyclopedia of Type Strains, Phase IV (KMG-V): Genome sequencing to study the core and pangenomes of soil and plant-associated prokaryotes.</title>
        <authorList>
            <person name="Whitman W."/>
        </authorList>
    </citation>
    <scope>NUCLEOTIDE SEQUENCE [LARGE SCALE GENOMIC DNA]</scope>
    <source>
        <strain evidence="4">MLR2-44</strain>
    </source>
</reference>
<dbReference type="FunFam" id="1.10.3210.10:FF:000024">
    <property type="entry name" value="Deoxyguanosinetriphosphate triphosphohydrolase-like protein"/>
    <property type="match status" value="1"/>
</dbReference>
<evidence type="ECO:0000313" key="5">
    <source>
        <dbReference type="Proteomes" id="UP000249638"/>
    </source>
</evidence>
<dbReference type="SUPFAM" id="SSF109604">
    <property type="entry name" value="HD-domain/PDEase-like"/>
    <property type="match status" value="1"/>
</dbReference>
<dbReference type="GO" id="GO:0008832">
    <property type="term" value="F:dGTPase activity"/>
    <property type="evidence" value="ECO:0007669"/>
    <property type="project" value="TreeGrafter"/>
</dbReference>
<evidence type="ECO:0000259" key="3">
    <source>
        <dbReference type="PROSITE" id="PS51831"/>
    </source>
</evidence>
<dbReference type="AlphaFoldDB" id="A0A2W7NQU8"/>
<dbReference type="HAMAP" id="MF_01212">
    <property type="entry name" value="dGTPase_type2"/>
    <property type="match status" value="1"/>
</dbReference>
<dbReference type="PANTHER" id="PTHR11373:SF43">
    <property type="entry name" value="DEOXYGUANOSINETRIPHOSPHATE TRIPHOSPHOHYDROLASE-LIKE PROTEIN"/>
    <property type="match status" value="1"/>
</dbReference>
<protein>
    <recommendedName>
        <fullName evidence="2">Deoxyguanosinetriphosphate triphosphohydrolase-like protein</fullName>
    </recommendedName>
</protein>
<proteinExistence type="inferred from homology"/>
<dbReference type="PANTHER" id="PTHR11373">
    <property type="entry name" value="DEOXYNUCLEOSIDE TRIPHOSPHATE TRIPHOSPHOHYDROLASE"/>
    <property type="match status" value="1"/>
</dbReference>
<keyword evidence="1 2" id="KW-0378">Hydrolase</keyword>
<dbReference type="Pfam" id="PF01966">
    <property type="entry name" value="HD"/>
    <property type="match status" value="1"/>
</dbReference>
<dbReference type="Pfam" id="PF13286">
    <property type="entry name" value="HD_assoc"/>
    <property type="match status" value="1"/>
</dbReference>
<comment type="similarity">
    <text evidence="2">Belongs to the dGTPase family. Type 2 subfamily.</text>
</comment>
<evidence type="ECO:0000256" key="2">
    <source>
        <dbReference type="HAMAP-Rule" id="MF_01212"/>
    </source>
</evidence>
<dbReference type="EMBL" id="QKZN01000013">
    <property type="protein sequence ID" value="PZX23059.1"/>
    <property type="molecule type" value="Genomic_DNA"/>
</dbReference>
<dbReference type="SMART" id="SM00471">
    <property type="entry name" value="HDc"/>
    <property type="match status" value="1"/>
</dbReference>
<keyword evidence="5" id="KW-1185">Reference proteome</keyword>
<dbReference type="InterPro" id="IPR006674">
    <property type="entry name" value="HD_domain"/>
</dbReference>
<sequence>MTDFESHLAPYAARSAQTRGRVHAEPASLSRSEFQRDRDRVIHSTAFRRLEYKTQVFVNHEGDLFRTRLTHSLEVAQIARSIARNLRLNEDLVEAISLAHDLGHTPFGHAGQDALNQCMKNHGGFEHNLQSLLVVDELEERYGGFNGLNLTFETREGILKHCSRVNASALGELGRRFLEGTQPSLEAQLANLADEIAYNNHDIDDGLRSGLLTLEQLDEVPMWGRHRAEVAEAFPGINGRRAINETVRRMINTLIVDLIETTSRNIADANPRNIDAVRAAGPLVGFSAQIHEEAAALKRFLFRHLYRHYLVMRMSAKAQRIVGDLFQAFMSDPRLLPPQYQASHGGDQSRLIAHYIAGMTDRYAIREHRRIFAVSEGTAP</sequence>
<gene>
    <name evidence="4" type="ORF">C7416_11380</name>
</gene>
<dbReference type="InterPro" id="IPR023023">
    <property type="entry name" value="dNTPase_2"/>
</dbReference>
<evidence type="ECO:0000313" key="4">
    <source>
        <dbReference type="EMBL" id="PZX23059.1"/>
    </source>
</evidence>
<dbReference type="Proteomes" id="UP000249638">
    <property type="component" value="Unassembled WGS sequence"/>
</dbReference>
<dbReference type="InterPro" id="IPR003607">
    <property type="entry name" value="HD/PDEase_dom"/>
</dbReference>
<dbReference type="Gene3D" id="1.10.3210.10">
    <property type="entry name" value="Hypothetical protein af1432"/>
    <property type="match status" value="1"/>
</dbReference>
<feature type="domain" description="HD" evidence="3">
    <location>
        <begin position="68"/>
        <end position="199"/>
    </location>
</feature>
<dbReference type="CDD" id="cd00077">
    <property type="entry name" value="HDc"/>
    <property type="match status" value="1"/>
</dbReference>
<dbReference type="PROSITE" id="PS51831">
    <property type="entry name" value="HD"/>
    <property type="match status" value="1"/>
</dbReference>
<dbReference type="InterPro" id="IPR026875">
    <property type="entry name" value="PHydrolase_assoc_dom"/>
</dbReference>
<dbReference type="GO" id="GO:0006203">
    <property type="term" value="P:dGTP catabolic process"/>
    <property type="evidence" value="ECO:0007669"/>
    <property type="project" value="TreeGrafter"/>
</dbReference>
<dbReference type="InterPro" id="IPR006261">
    <property type="entry name" value="dGTPase"/>
</dbReference>
<evidence type="ECO:0000256" key="1">
    <source>
        <dbReference type="ARBA" id="ARBA00022801"/>
    </source>
</evidence>
<name>A0A2W7NQU8_9BURK</name>
<comment type="caution">
    <text evidence="4">The sequence shown here is derived from an EMBL/GenBank/DDBJ whole genome shotgun (WGS) entry which is preliminary data.</text>
</comment>
<dbReference type="InterPro" id="IPR050135">
    <property type="entry name" value="dGTPase-like"/>
</dbReference>
<organism evidence="4 5">
    <name type="scientific">Cupriavidus phytorum</name>
    <dbReference type="NCBI Taxonomy" id="3024399"/>
    <lineage>
        <taxon>Bacteria</taxon>
        <taxon>Pseudomonadati</taxon>
        <taxon>Pseudomonadota</taxon>
        <taxon>Betaproteobacteria</taxon>
        <taxon>Burkholderiales</taxon>
        <taxon>Burkholderiaceae</taxon>
        <taxon>Cupriavidus</taxon>
    </lineage>
</organism>